<feature type="compositionally biased region" description="Basic and acidic residues" evidence="1">
    <location>
        <begin position="61"/>
        <end position="90"/>
    </location>
</feature>
<reference evidence="2" key="1">
    <citation type="submission" date="2019-02" db="EMBL/GenBank/DDBJ databases">
        <authorList>
            <person name="Li S.-H."/>
        </authorList>
    </citation>
    <scope>NUCLEOTIDE SEQUENCE</scope>
    <source>
        <strain evidence="2">IMCC11814</strain>
    </source>
</reference>
<comment type="caution">
    <text evidence="2">The sequence shown here is derived from an EMBL/GenBank/DDBJ whole genome shotgun (WGS) entry which is preliminary data.</text>
</comment>
<evidence type="ECO:0000313" key="3">
    <source>
        <dbReference type="Proteomes" id="UP001143304"/>
    </source>
</evidence>
<accession>A0ABT3T8M3</accession>
<sequence length="182" mass="20936">MLTANKLEKIIELEETLRSEYQEKLDASETALEKCQKELADARAHMQATIDKQLQTISELSKKSASSEKFEQQNRELFNRSENMKDDVAKQKQRIKSLQSDLAKEREELKVLKQFDPAKMKKNLDASKKKLAEKTSANEILQKNLNKNKSENLELQQKVKELESKLAELEPDDGEEKEAEAA</sequence>
<evidence type="ECO:0000313" key="2">
    <source>
        <dbReference type="EMBL" id="MCX2978525.1"/>
    </source>
</evidence>
<dbReference type="Proteomes" id="UP001143304">
    <property type="component" value="Unassembled WGS sequence"/>
</dbReference>
<protein>
    <submittedName>
        <fullName evidence="2">Uncharacterized protein</fullName>
    </submittedName>
</protein>
<organism evidence="2 3">
    <name type="scientific">Candidatus Marimicrobium litorale</name>
    <dbReference type="NCBI Taxonomy" id="2518991"/>
    <lineage>
        <taxon>Bacteria</taxon>
        <taxon>Pseudomonadati</taxon>
        <taxon>Pseudomonadota</taxon>
        <taxon>Gammaproteobacteria</taxon>
        <taxon>Cellvibrionales</taxon>
        <taxon>Halieaceae</taxon>
        <taxon>Marimicrobium</taxon>
    </lineage>
</organism>
<keyword evidence="3" id="KW-1185">Reference proteome</keyword>
<name>A0ABT3T8M3_9GAMM</name>
<evidence type="ECO:0000256" key="1">
    <source>
        <dbReference type="SAM" id="MobiDB-lite"/>
    </source>
</evidence>
<feature type="region of interest" description="Disordered" evidence="1">
    <location>
        <begin position="61"/>
        <end position="93"/>
    </location>
</feature>
<dbReference type="RefSeq" id="WP_279250221.1">
    <property type="nucleotide sequence ID" value="NZ_SHNO01000001.1"/>
</dbReference>
<dbReference type="EMBL" id="SHNO01000001">
    <property type="protein sequence ID" value="MCX2978525.1"/>
    <property type="molecule type" value="Genomic_DNA"/>
</dbReference>
<proteinExistence type="predicted"/>
<gene>
    <name evidence="2" type="ORF">EYC82_14255</name>
</gene>